<evidence type="ECO:0000313" key="10">
    <source>
        <dbReference type="EMBL" id="RKF71469.1"/>
    </source>
</evidence>
<evidence type="ECO:0000256" key="4">
    <source>
        <dbReference type="ARBA" id="ARBA00016056"/>
    </source>
</evidence>
<evidence type="ECO:0000256" key="7">
    <source>
        <dbReference type="ARBA" id="ARBA00023055"/>
    </source>
</evidence>
<sequence>MKLLLGSAIFALVTGTVCHVINPGVNVSPKVVTQNILIDDWHAVPGQNKLEYCSGNHENDLLQISYVNINPNPPEKGQMLSIDFVGQLLDQVKKGSYVDVTVKYELITLIKTSFDLCEQLHQGNITCPIEKGPIEVHREFKLPEAIPPGTYHVYASAYNEDQKSLTCLKSSIRFSPHYLLKENDIFSIENIKKIKLL</sequence>
<dbReference type="GO" id="GO:0032934">
    <property type="term" value="F:sterol binding"/>
    <property type="evidence" value="ECO:0007669"/>
    <property type="project" value="InterPro"/>
</dbReference>
<dbReference type="GO" id="GO:0032366">
    <property type="term" value="P:intracellular sterol transport"/>
    <property type="evidence" value="ECO:0007669"/>
    <property type="project" value="InterPro"/>
</dbReference>
<feature type="domain" description="MD-2-related lipid-recognition" evidence="9">
    <location>
        <begin position="50"/>
        <end position="172"/>
    </location>
</feature>
<feature type="chain" id="PRO_5019141371" description="Phosphatidylglycerol/phosphatidylinositol transfer protein" evidence="8">
    <location>
        <begin position="19"/>
        <end position="197"/>
    </location>
</feature>
<dbReference type="InterPro" id="IPR039670">
    <property type="entry name" value="NPC2-like"/>
</dbReference>
<dbReference type="Pfam" id="PF02221">
    <property type="entry name" value="E1_DerP2_DerF2"/>
    <property type="match status" value="1"/>
</dbReference>
<keyword evidence="11" id="KW-1185">Reference proteome</keyword>
<proteinExistence type="inferred from homology"/>
<dbReference type="SMART" id="SM00737">
    <property type="entry name" value="ML"/>
    <property type="match status" value="1"/>
</dbReference>
<dbReference type="Gene3D" id="2.60.40.770">
    <property type="match status" value="1"/>
</dbReference>
<dbReference type="Proteomes" id="UP000283383">
    <property type="component" value="Unassembled WGS sequence"/>
</dbReference>
<dbReference type="AlphaFoldDB" id="A0A420IA88"/>
<dbReference type="InterPro" id="IPR033917">
    <property type="entry name" value="ML_PG-PI_TP"/>
</dbReference>
<protein>
    <recommendedName>
        <fullName evidence="4">Phosphatidylglycerol/phosphatidylinositol transfer protein</fullName>
    </recommendedName>
</protein>
<comment type="similarity">
    <text evidence="2">Belongs to the NPC2 family.</text>
</comment>
<keyword evidence="7" id="KW-0445">Lipid transport</keyword>
<dbReference type="CDD" id="cd00917">
    <property type="entry name" value="PG-PI_TP"/>
    <property type="match status" value="1"/>
</dbReference>
<evidence type="ECO:0000256" key="1">
    <source>
        <dbReference type="ARBA" id="ARBA00002053"/>
    </source>
</evidence>
<comment type="function">
    <text evidence="1">Catalyzes the intermembrane transfer of phosphatidylglycerol and phosphatidylinositol.</text>
</comment>
<evidence type="ECO:0000256" key="3">
    <source>
        <dbReference type="ARBA" id="ARBA00011245"/>
    </source>
</evidence>
<keyword evidence="6 8" id="KW-0732">Signal</keyword>
<feature type="signal peptide" evidence="8">
    <location>
        <begin position="1"/>
        <end position="18"/>
    </location>
</feature>
<evidence type="ECO:0000256" key="6">
    <source>
        <dbReference type="ARBA" id="ARBA00022729"/>
    </source>
</evidence>
<organism evidence="10 11">
    <name type="scientific">Golovinomyces cichoracearum</name>
    <dbReference type="NCBI Taxonomy" id="62708"/>
    <lineage>
        <taxon>Eukaryota</taxon>
        <taxon>Fungi</taxon>
        <taxon>Dikarya</taxon>
        <taxon>Ascomycota</taxon>
        <taxon>Pezizomycotina</taxon>
        <taxon>Leotiomycetes</taxon>
        <taxon>Erysiphales</taxon>
        <taxon>Erysiphaceae</taxon>
        <taxon>Golovinomyces</taxon>
    </lineage>
</organism>
<name>A0A420IA88_9PEZI</name>
<dbReference type="EMBL" id="MCBQ01010132">
    <property type="protein sequence ID" value="RKF71469.1"/>
    <property type="molecule type" value="Genomic_DNA"/>
</dbReference>
<gene>
    <name evidence="10" type="ORF">GcM3_101030</name>
</gene>
<reference evidence="10 11" key="1">
    <citation type="journal article" date="2018" name="BMC Genomics">
        <title>Comparative genome analyses reveal sequence features reflecting distinct modes of host-adaptation between dicot and monocot powdery mildew.</title>
        <authorList>
            <person name="Wu Y."/>
            <person name="Ma X."/>
            <person name="Pan Z."/>
            <person name="Kale S.D."/>
            <person name="Song Y."/>
            <person name="King H."/>
            <person name="Zhang Q."/>
            <person name="Presley C."/>
            <person name="Deng X."/>
            <person name="Wei C.I."/>
            <person name="Xiao S."/>
        </authorList>
    </citation>
    <scope>NUCLEOTIDE SEQUENCE [LARGE SCALE GENOMIC DNA]</scope>
    <source>
        <strain evidence="10">UMSG3</strain>
    </source>
</reference>
<dbReference type="PANTHER" id="PTHR11306">
    <property type="entry name" value="NIEMANN PICK TYPE C2 PROTEIN NPC2-RELATED"/>
    <property type="match status" value="1"/>
</dbReference>
<evidence type="ECO:0000256" key="5">
    <source>
        <dbReference type="ARBA" id="ARBA00022448"/>
    </source>
</evidence>
<evidence type="ECO:0000259" key="9">
    <source>
        <dbReference type="SMART" id="SM00737"/>
    </source>
</evidence>
<evidence type="ECO:0000256" key="2">
    <source>
        <dbReference type="ARBA" id="ARBA00006370"/>
    </source>
</evidence>
<dbReference type="SUPFAM" id="SSF81296">
    <property type="entry name" value="E set domains"/>
    <property type="match status" value="1"/>
</dbReference>
<keyword evidence="5" id="KW-0813">Transport</keyword>
<evidence type="ECO:0000313" key="11">
    <source>
        <dbReference type="Proteomes" id="UP000283383"/>
    </source>
</evidence>
<accession>A0A420IA88</accession>
<evidence type="ECO:0000256" key="8">
    <source>
        <dbReference type="SAM" id="SignalP"/>
    </source>
</evidence>
<dbReference type="PANTHER" id="PTHR11306:SF0">
    <property type="entry name" value="PHOSPHATIDYLGLYCEROL_PHOSPHATIDYLINOSITOL TRANSFER PROTEIN"/>
    <property type="match status" value="1"/>
</dbReference>
<dbReference type="InterPro" id="IPR014756">
    <property type="entry name" value="Ig_E-set"/>
</dbReference>
<comment type="subunit">
    <text evidence="3">Monomer.</text>
</comment>
<comment type="caution">
    <text evidence="10">The sequence shown here is derived from an EMBL/GenBank/DDBJ whole genome shotgun (WGS) entry which is preliminary data.</text>
</comment>
<dbReference type="InterPro" id="IPR003172">
    <property type="entry name" value="ML_dom"/>
</dbReference>